<keyword evidence="4 10" id="KW-0479">Metal-binding</keyword>
<dbReference type="Pfam" id="PF00122">
    <property type="entry name" value="E1-E2_ATPase"/>
    <property type="match status" value="1"/>
</dbReference>
<dbReference type="InterPro" id="IPR006121">
    <property type="entry name" value="HMA_dom"/>
</dbReference>
<evidence type="ECO:0000256" key="4">
    <source>
        <dbReference type="ARBA" id="ARBA00022723"/>
    </source>
</evidence>
<dbReference type="PRINTS" id="PR00119">
    <property type="entry name" value="CATATPASE"/>
</dbReference>
<dbReference type="Pfam" id="PF00702">
    <property type="entry name" value="Hydrolase"/>
    <property type="match status" value="1"/>
</dbReference>
<feature type="compositionally biased region" description="Basic and acidic residues" evidence="11">
    <location>
        <begin position="124"/>
        <end position="139"/>
    </location>
</feature>
<feature type="transmembrane region" description="Helical" evidence="10">
    <location>
        <begin position="838"/>
        <end position="864"/>
    </location>
</feature>
<dbReference type="InterPro" id="IPR018303">
    <property type="entry name" value="ATPase_P-typ_P_site"/>
</dbReference>
<dbReference type="CDD" id="cd00371">
    <property type="entry name" value="HMA"/>
    <property type="match status" value="2"/>
</dbReference>
<feature type="transmembrane region" description="Helical" evidence="10">
    <location>
        <begin position="541"/>
        <end position="568"/>
    </location>
</feature>
<evidence type="ECO:0000256" key="2">
    <source>
        <dbReference type="ARBA" id="ARBA00006024"/>
    </source>
</evidence>
<feature type="transmembrane region" description="Helical" evidence="10">
    <location>
        <begin position="501"/>
        <end position="521"/>
    </location>
</feature>
<evidence type="ECO:0000256" key="7">
    <source>
        <dbReference type="ARBA" id="ARBA00022967"/>
    </source>
</evidence>
<evidence type="ECO:0000256" key="6">
    <source>
        <dbReference type="ARBA" id="ARBA00022840"/>
    </source>
</evidence>
<dbReference type="InterPro" id="IPR044492">
    <property type="entry name" value="P_typ_ATPase_HD_dom"/>
</dbReference>
<evidence type="ECO:0000313" key="14">
    <source>
        <dbReference type="Proteomes" id="UP000249464"/>
    </source>
</evidence>
<dbReference type="SUPFAM" id="SSF55008">
    <property type="entry name" value="HMA, heavy metal-associated domain"/>
    <property type="match status" value="3"/>
</dbReference>
<dbReference type="Gene3D" id="3.30.70.100">
    <property type="match status" value="2"/>
</dbReference>
<comment type="similarity">
    <text evidence="2 10">Belongs to the cation transport ATPase (P-type) (TC 3.A.3) family. Type IB subfamily.</text>
</comment>
<dbReference type="PROSITE" id="PS01047">
    <property type="entry name" value="HMA_1"/>
    <property type="match status" value="2"/>
</dbReference>
<dbReference type="InterPro" id="IPR036412">
    <property type="entry name" value="HAD-like_sf"/>
</dbReference>
<dbReference type="SFLD" id="SFLDF00027">
    <property type="entry name" value="p-type_atpase"/>
    <property type="match status" value="1"/>
</dbReference>
<dbReference type="GO" id="GO:0055070">
    <property type="term" value="P:copper ion homeostasis"/>
    <property type="evidence" value="ECO:0007669"/>
    <property type="project" value="TreeGrafter"/>
</dbReference>
<dbReference type="SFLD" id="SFLDG00002">
    <property type="entry name" value="C1.7:_P-type_atpase_like"/>
    <property type="match status" value="1"/>
</dbReference>
<evidence type="ECO:0000256" key="11">
    <source>
        <dbReference type="SAM" id="MobiDB-lite"/>
    </source>
</evidence>
<dbReference type="PROSITE" id="PS00154">
    <property type="entry name" value="ATPASE_E1_E2"/>
    <property type="match status" value="1"/>
</dbReference>
<dbReference type="SFLD" id="SFLDS00003">
    <property type="entry name" value="Haloacid_Dehalogenase"/>
    <property type="match status" value="1"/>
</dbReference>
<dbReference type="InterPro" id="IPR036163">
    <property type="entry name" value="HMA_dom_sf"/>
</dbReference>
<feature type="transmembrane region" description="Helical" evidence="10">
    <location>
        <begin position="793"/>
        <end position="818"/>
    </location>
</feature>
<feature type="compositionally biased region" description="Low complexity" evidence="11">
    <location>
        <begin position="74"/>
        <end position="94"/>
    </location>
</feature>
<evidence type="ECO:0000256" key="10">
    <source>
        <dbReference type="RuleBase" id="RU362081"/>
    </source>
</evidence>
<evidence type="ECO:0000256" key="3">
    <source>
        <dbReference type="ARBA" id="ARBA00022692"/>
    </source>
</evidence>
<accession>A0A2X0MGY7</accession>
<dbReference type="InterPro" id="IPR023299">
    <property type="entry name" value="ATPase_P-typ_cyto_dom_N"/>
</dbReference>
<feature type="transmembrane region" description="Helical" evidence="10">
    <location>
        <begin position="1219"/>
        <end position="1238"/>
    </location>
</feature>
<name>A0A2X0MGY7_9BASI</name>
<feature type="domain" description="HMA" evidence="12">
    <location>
        <begin position="271"/>
        <end position="338"/>
    </location>
</feature>
<dbReference type="InterPro" id="IPR027256">
    <property type="entry name" value="P-typ_ATPase_IB"/>
</dbReference>
<dbReference type="GO" id="GO:0005524">
    <property type="term" value="F:ATP binding"/>
    <property type="evidence" value="ECO:0007669"/>
    <property type="project" value="UniProtKB-UniRule"/>
</dbReference>
<feature type="domain" description="HMA" evidence="12">
    <location>
        <begin position="182"/>
        <end position="247"/>
    </location>
</feature>
<feature type="region of interest" description="Disordered" evidence="11">
    <location>
        <begin position="665"/>
        <end position="684"/>
    </location>
</feature>
<protein>
    <submittedName>
        <fullName evidence="13">BQ5605_C033g11200 protein</fullName>
    </submittedName>
</protein>
<comment type="subcellular location">
    <subcellularLocation>
        <location evidence="1">Membrane</location>
        <topology evidence="1">Multi-pass membrane protein</topology>
    </subcellularLocation>
</comment>
<feature type="transmembrane region" description="Helical" evidence="10">
    <location>
        <begin position="1250"/>
        <end position="1272"/>
    </location>
</feature>
<feature type="compositionally biased region" description="Basic and acidic residues" evidence="11">
    <location>
        <begin position="102"/>
        <end position="111"/>
    </location>
</feature>
<keyword evidence="7" id="KW-1278">Translocase</keyword>
<evidence type="ECO:0000256" key="5">
    <source>
        <dbReference type="ARBA" id="ARBA00022741"/>
    </source>
</evidence>
<dbReference type="Gene3D" id="3.40.50.1000">
    <property type="entry name" value="HAD superfamily/HAD-like"/>
    <property type="match status" value="1"/>
</dbReference>
<dbReference type="SUPFAM" id="SSF81653">
    <property type="entry name" value="Calcium ATPase, transduction domain A"/>
    <property type="match status" value="1"/>
</dbReference>
<dbReference type="GO" id="GO:0016020">
    <property type="term" value="C:membrane"/>
    <property type="evidence" value="ECO:0007669"/>
    <property type="project" value="UniProtKB-SubCell"/>
</dbReference>
<dbReference type="Proteomes" id="UP000249464">
    <property type="component" value="Unassembled WGS sequence"/>
</dbReference>
<feature type="transmembrane region" description="Helical" evidence="10">
    <location>
        <begin position="455"/>
        <end position="481"/>
    </location>
</feature>
<dbReference type="STRING" id="796604.A0A2X0MGY7"/>
<gene>
    <name evidence="13" type="primary">BQ5605_C033g11200</name>
    <name evidence="13" type="ORF">BQ5605_C033G11200</name>
</gene>
<evidence type="ECO:0000313" key="13">
    <source>
        <dbReference type="EMBL" id="SGZ02298.1"/>
    </source>
</evidence>
<reference evidence="13 14" key="1">
    <citation type="submission" date="2016-11" db="EMBL/GenBank/DDBJ databases">
        <authorList>
            <person name="Jaros S."/>
            <person name="Januszkiewicz K."/>
            <person name="Wedrychowicz H."/>
        </authorList>
    </citation>
    <scope>NUCLEOTIDE SEQUENCE [LARGE SCALE GENOMIC DNA]</scope>
</reference>
<sequence>MSTSLLVHNLHCPSCVLHVTTLLSSAPLLLDPGYITVSLLTRLVTYRPRSGTRRADVVNVLQEGGFQVEPGPLTSTPTSNSAAPSSSSSSSASPGAVPDPTGADRVERRPEQAWYISRSKRRQREAQHQEEQRRREQVHRQSCRACRGELSPTPSKLGEENIGKGKVKEECVVSFNSLGNVVNSTFVVSGMTCASCVNGLQSALSQDPRIKSQQVTLLPNQAVVSHDPALSVDHVREMIEDAGFDAELVESVNVANKGVGENSDQENLGWYESKFVIEGITCASCVQSLNGLFEQPTPGLRSAQVTLLPALATVIHDPNVLSTDVLIEMIEERGYGAELLSSVPVQGAKGAGADTQIRTVKLRIEGMFCSKCSIAINTYLDSLQTAGTIISFDPCSMASPVLSLTYVPQPPHGFTLRTLRSSIESFGPFTLHPVHTSSVLTLLARQAQARESRSILLRLCITVLFAIPAFIIGIVFVSLLPSSKSLRRYFEEPLWGSASRAMVVLFVLATPVQFGIGFFFYQRAWHSLRGVWRRGGWREKILRWGSMDTLVALGTTGGYAASVAFLAIEVRTRPSETMGASMEMGYFDSSVRYRSIAPSFPRAVAYCFLVISSFQIFLMMFILLGRYLEGISRQRTGDAIDALANMKASTGLLYTGSLASHAAHVDETGDENSKSTSEADLDAAAEGSSTTLELEVDYFEIDDALLVPSGSSVPLDAVVIPSSSSSNFDESSLTGESLPILKQPGDAVFAGTTNLGPSAVLVRATSNAGSTMLDGIVQVVRDAMGKKATVEKLADLITGVFVPCIVAIAVITFSIWVIRGYSGNLSKNWLDEAERSSGGWSLFAIQFAVAVLVVACPCGIGLAAPTAQMVGTGMAARLGIVPFGGGEAFQNATKIEAVCFDKTGTLTKGEFTVVRHRFYAVKGLEWDRPTSMRIVKLVEESSTHPISIGVREFCTKHLGISEEPTAPVPVALVHSEEIAGRGLKAMVNVFTSSLEVLIGNSTLLSEHGLDLDHDTTALSDGWASDGCSIVFVAVRTKPLTQELPEGSFQILAAFGVQDQPREEARLVISALEKTGIAVFLCSGDHERTVRAVARSVGIADGCVFAQVLPLEKAKVVERLQLGLARTRIEELKRARRSTGWRRLFSPSRRGTIRAKVAFVGDGINDVVALAQADVGISMGTGSSITLSSSEFCLLSSNLSALLTLFALSKATFNKILTNFAWACLFNGCLVPIAAGAFYDLGRTRLPPVWASLAMALSSISVVVNSLLLRWTFRIPKEVRDMGRNV</sequence>
<keyword evidence="6 10" id="KW-0067">ATP-binding</keyword>
<evidence type="ECO:0000256" key="9">
    <source>
        <dbReference type="ARBA" id="ARBA00023136"/>
    </source>
</evidence>
<dbReference type="SUPFAM" id="SSF56784">
    <property type="entry name" value="HAD-like"/>
    <property type="match status" value="1"/>
</dbReference>
<keyword evidence="8 10" id="KW-1133">Transmembrane helix</keyword>
<dbReference type="PANTHER" id="PTHR43520">
    <property type="entry name" value="ATP7, ISOFORM B"/>
    <property type="match status" value="1"/>
</dbReference>
<dbReference type="PROSITE" id="PS50846">
    <property type="entry name" value="HMA_2"/>
    <property type="match status" value="2"/>
</dbReference>
<dbReference type="Gene3D" id="3.40.1110.10">
    <property type="entry name" value="Calcium-transporting ATPase, cytoplasmic domain N"/>
    <property type="match status" value="1"/>
</dbReference>
<keyword evidence="3 10" id="KW-0812">Transmembrane</keyword>
<dbReference type="GO" id="GO:0043682">
    <property type="term" value="F:P-type divalent copper transporter activity"/>
    <property type="evidence" value="ECO:0007669"/>
    <property type="project" value="TreeGrafter"/>
</dbReference>
<feature type="region of interest" description="Disordered" evidence="11">
    <location>
        <begin position="66"/>
        <end position="161"/>
    </location>
</feature>
<dbReference type="InterPro" id="IPR059000">
    <property type="entry name" value="ATPase_P-type_domA"/>
</dbReference>
<feature type="transmembrane region" description="Helical" evidence="10">
    <location>
        <begin position="603"/>
        <end position="625"/>
    </location>
</feature>
<dbReference type="Gene3D" id="2.70.150.10">
    <property type="entry name" value="Calcium-transporting ATPase, cytoplasmic transduction domain A"/>
    <property type="match status" value="1"/>
</dbReference>
<dbReference type="FunFam" id="3.30.70.100:FF:000001">
    <property type="entry name" value="ATPase copper transporting beta"/>
    <property type="match status" value="1"/>
</dbReference>
<evidence type="ECO:0000256" key="1">
    <source>
        <dbReference type="ARBA" id="ARBA00004141"/>
    </source>
</evidence>
<evidence type="ECO:0000256" key="8">
    <source>
        <dbReference type="ARBA" id="ARBA00022989"/>
    </source>
</evidence>
<dbReference type="PANTHER" id="PTHR43520:SF32">
    <property type="entry name" value="COPPER RESISTANCE P-TYPE ATPASE (EUROFUNG)"/>
    <property type="match status" value="1"/>
</dbReference>
<dbReference type="InterPro" id="IPR008250">
    <property type="entry name" value="ATPase_P-typ_transduc_dom_A_sf"/>
</dbReference>
<dbReference type="InterPro" id="IPR023214">
    <property type="entry name" value="HAD_sf"/>
</dbReference>
<keyword evidence="9 10" id="KW-0472">Membrane</keyword>
<dbReference type="InterPro" id="IPR023298">
    <property type="entry name" value="ATPase_P-typ_TM_dom_sf"/>
</dbReference>
<dbReference type="InterPro" id="IPR017969">
    <property type="entry name" value="Heavy-metal-associated_CS"/>
</dbReference>
<keyword evidence="5 10" id="KW-0547">Nucleotide-binding</keyword>
<dbReference type="SUPFAM" id="SSF81665">
    <property type="entry name" value="Calcium ATPase, transmembrane domain M"/>
    <property type="match status" value="1"/>
</dbReference>
<evidence type="ECO:0000259" key="12">
    <source>
        <dbReference type="PROSITE" id="PS50846"/>
    </source>
</evidence>
<organism evidence="13 14">
    <name type="scientific">Microbotryum silenes-dioicae</name>
    <dbReference type="NCBI Taxonomy" id="796604"/>
    <lineage>
        <taxon>Eukaryota</taxon>
        <taxon>Fungi</taxon>
        <taxon>Dikarya</taxon>
        <taxon>Basidiomycota</taxon>
        <taxon>Pucciniomycotina</taxon>
        <taxon>Microbotryomycetes</taxon>
        <taxon>Microbotryales</taxon>
        <taxon>Microbotryaceae</taxon>
        <taxon>Microbotryum</taxon>
    </lineage>
</organism>
<proteinExistence type="inferred from homology"/>
<dbReference type="GO" id="GO:0005507">
    <property type="term" value="F:copper ion binding"/>
    <property type="evidence" value="ECO:0007669"/>
    <property type="project" value="TreeGrafter"/>
</dbReference>
<dbReference type="Pfam" id="PF00403">
    <property type="entry name" value="HMA"/>
    <property type="match status" value="1"/>
</dbReference>
<dbReference type="NCBIfam" id="TIGR01525">
    <property type="entry name" value="ATPase-IB_hvy"/>
    <property type="match status" value="1"/>
</dbReference>
<dbReference type="EMBL" id="FQNC01000066">
    <property type="protein sequence ID" value="SGZ02298.1"/>
    <property type="molecule type" value="Genomic_DNA"/>
</dbReference>
<keyword evidence="14" id="KW-1185">Reference proteome</keyword>